<evidence type="ECO:0000313" key="5">
    <source>
        <dbReference type="Proteomes" id="UP000823941"/>
    </source>
</evidence>
<sequence length="302" mass="34506">MPTERSPSKPTKSLSAPLEHCESEPNLCNINPDATTRARVATRKITKRQRRESSESQTDTTSDEIETMKQLFSAQDAKLNTIMSFMRDIKSQMSEVQSSIEFMSQKYDELLIRFNDMEEEQKSDKKKIALLESKIEFLDRASRSGSIELINVPQKNGETKSDLLHVLKKTGDVLKVSIENSEVKNIHRISTSNPSNKPIIAEFATVLKKEEVLSAVKIFNKNHKDDKLNTMHLHIEGPKRAIYVSESLTFKNKKIYAMARETSKALNYKYCWISHGTVYLRKQDGAPALRIIDESDLLKIKQ</sequence>
<name>A0ABQ7PS99_PLUXY</name>
<organism evidence="4 5">
    <name type="scientific">Plutella xylostella</name>
    <name type="common">Diamondback moth</name>
    <name type="synonym">Plutella maculipennis</name>
    <dbReference type="NCBI Taxonomy" id="51655"/>
    <lineage>
        <taxon>Eukaryota</taxon>
        <taxon>Metazoa</taxon>
        <taxon>Ecdysozoa</taxon>
        <taxon>Arthropoda</taxon>
        <taxon>Hexapoda</taxon>
        <taxon>Insecta</taxon>
        <taxon>Pterygota</taxon>
        <taxon>Neoptera</taxon>
        <taxon>Endopterygota</taxon>
        <taxon>Lepidoptera</taxon>
        <taxon>Glossata</taxon>
        <taxon>Ditrysia</taxon>
        <taxon>Yponomeutoidea</taxon>
        <taxon>Plutellidae</taxon>
        <taxon>Plutella</taxon>
    </lineage>
</organism>
<evidence type="ECO:0000313" key="4">
    <source>
        <dbReference type="EMBL" id="KAG7295290.1"/>
    </source>
</evidence>
<accession>A0ABQ7PS99</accession>
<proteinExistence type="predicted"/>
<gene>
    <name evidence="4" type="ORF">JYU34_022295</name>
</gene>
<feature type="region of interest" description="Disordered" evidence="2">
    <location>
        <begin position="1"/>
        <end position="65"/>
    </location>
</feature>
<dbReference type="Pfam" id="PF25298">
    <property type="entry name" value="Baculo_FP_2nd"/>
    <property type="match status" value="1"/>
</dbReference>
<protein>
    <recommendedName>
        <fullName evidence="3">FP protein C-terminal domain-containing protein</fullName>
    </recommendedName>
</protein>
<dbReference type="Proteomes" id="UP000823941">
    <property type="component" value="Chromosome 31"/>
</dbReference>
<feature type="coiled-coil region" evidence="1">
    <location>
        <begin position="100"/>
        <end position="134"/>
    </location>
</feature>
<reference evidence="4 5" key="1">
    <citation type="submission" date="2021-06" db="EMBL/GenBank/DDBJ databases">
        <title>A haploid diamondback moth (Plutella xylostella L.) genome assembly resolves 31 chromosomes and identifies a diamide resistance mutation.</title>
        <authorList>
            <person name="Ward C.M."/>
            <person name="Perry K.D."/>
            <person name="Baker G."/>
            <person name="Powis K."/>
            <person name="Heckel D.G."/>
            <person name="Baxter S.W."/>
        </authorList>
    </citation>
    <scope>NUCLEOTIDE SEQUENCE [LARGE SCALE GENOMIC DNA]</scope>
    <source>
        <strain evidence="4 5">LV</strain>
        <tissue evidence="4">Single pupa</tissue>
    </source>
</reference>
<dbReference type="EMBL" id="JAHIBW010000031">
    <property type="protein sequence ID" value="KAG7295290.1"/>
    <property type="molecule type" value="Genomic_DNA"/>
</dbReference>
<evidence type="ECO:0000256" key="1">
    <source>
        <dbReference type="SAM" id="Coils"/>
    </source>
</evidence>
<feature type="compositionally biased region" description="Basic residues" evidence="2">
    <location>
        <begin position="40"/>
        <end position="50"/>
    </location>
</feature>
<feature type="domain" description="FP protein C-terminal" evidence="3">
    <location>
        <begin position="249"/>
        <end position="301"/>
    </location>
</feature>
<evidence type="ECO:0000259" key="3">
    <source>
        <dbReference type="Pfam" id="PF25298"/>
    </source>
</evidence>
<keyword evidence="5" id="KW-1185">Reference proteome</keyword>
<dbReference type="InterPro" id="IPR057251">
    <property type="entry name" value="FP_C"/>
</dbReference>
<comment type="caution">
    <text evidence="4">The sequence shown here is derived from an EMBL/GenBank/DDBJ whole genome shotgun (WGS) entry which is preliminary data.</text>
</comment>
<keyword evidence="1" id="KW-0175">Coiled coil</keyword>
<evidence type="ECO:0000256" key="2">
    <source>
        <dbReference type="SAM" id="MobiDB-lite"/>
    </source>
</evidence>